<reference evidence="2 3" key="1">
    <citation type="submission" date="2024-06" db="EMBL/GenBank/DDBJ databases">
        <title>Aliikangiella maris sp. nov., sp. nov., a phycosphere bacterium isolated from seawater and ecosystem role in Phaeocystis globosa blooms.</title>
        <authorList>
            <person name="Li F."/>
        </authorList>
    </citation>
    <scope>NUCLEOTIDE SEQUENCE [LARGE SCALE GENOMIC DNA]</scope>
    <source>
        <strain evidence="2 3">GXAS 306</strain>
    </source>
</reference>
<organism evidence="2 3">
    <name type="scientific">Aliikangiella maris</name>
    <dbReference type="NCBI Taxonomy" id="3162458"/>
    <lineage>
        <taxon>Bacteria</taxon>
        <taxon>Pseudomonadati</taxon>
        <taxon>Pseudomonadota</taxon>
        <taxon>Gammaproteobacteria</taxon>
        <taxon>Oceanospirillales</taxon>
        <taxon>Pleioneaceae</taxon>
        <taxon>Aliikangiella</taxon>
    </lineage>
</organism>
<protein>
    <submittedName>
        <fullName evidence="2">Transposase</fullName>
    </submittedName>
</protein>
<evidence type="ECO:0000313" key="3">
    <source>
        <dbReference type="Proteomes" id="UP001554427"/>
    </source>
</evidence>
<sequence>GYLKQEVMADNLIILSDEAKQFNIEQNAACWVHAERKLTQLLPRSQFQIKHKEKKLKQFWRLYDTLKSELKKRKLTSQRKAQLRKRFDNLCKPVENFSALNKELEHLYLMKTTLLKCLVNPSIPLHNNLSESDIREFVKRRKISGCTKSDNGRDSLDTFLSLKKTCQRHGISFWHYLEDRIKKLGKIPQLCEFIVNSP</sequence>
<proteinExistence type="predicted"/>
<dbReference type="InterPro" id="IPR004291">
    <property type="entry name" value="Transposase_IS66_central"/>
</dbReference>
<dbReference type="Pfam" id="PF03050">
    <property type="entry name" value="DDE_Tnp_IS66"/>
    <property type="match status" value="1"/>
</dbReference>
<evidence type="ECO:0000259" key="1">
    <source>
        <dbReference type="Pfam" id="PF03050"/>
    </source>
</evidence>
<accession>A0ABV3MVB3</accession>
<dbReference type="InterPro" id="IPR052344">
    <property type="entry name" value="Transposase-related"/>
</dbReference>
<feature type="non-terminal residue" evidence="2">
    <location>
        <position position="1"/>
    </location>
</feature>
<comment type="caution">
    <text evidence="2">The sequence shown here is derived from an EMBL/GenBank/DDBJ whole genome shotgun (WGS) entry which is preliminary data.</text>
</comment>
<evidence type="ECO:0000313" key="2">
    <source>
        <dbReference type="EMBL" id="MEW4368143.1"/>
    </source>
</evidence>
<name>A0ABV3MVB3_9GAMM</name>
<dbReference type="RefSeq" id="WP_367024476.1">
    <property type="nucleotide sequence ID" value="NZ_JBFDAH010000079.1"/>
</dbReference>
<dbReference type="PANTHER" id="PTHR33678:SF2">
    <property type="match status" value="1"/>
</dbReference>
<dbReference type="EMBL" id="JBFDAH010000079">
    <property type="protein sequence ID" value="MEW4368143.1"/>
    <property type="molecule type" value="Genomic_DNA"/>
</dbReference>
<feature type="domain" description="Transposase IS66 central" evidence="1">
    <location>
        <begin position="27"/>
        <end position="152"/>
    </location>
</feature>
<dbReference type="Proteomes" id="UP001554427">
    <property type="component" value="Unassembled WGS sequence"/>
</dbReference>
<keyword evidence="3" id="KW-1185">Reference proteome</keyword>
<dbReference type="PANTHER" id="PTHR33678">
    <property type="entry name" value="BLL1576 PROTEIN"/>
    <property type="match status" value="1"/>
</dbReference>
<gene>
    <name evidence="2" type="ORF">ABVT42_21975</name>
</gene>